<feature type="transmembrane region" description="Helical" evidence="1">
    <location>
        <begin position="38"/>
        <end position="58"/>
    </location>
</feature>
<dbReference type="RefSeq" id="WP_386075630.1">
    <property type="nucleotide sequence ID" value="NZ_JBHTJT010000031.1"/>
</dbReference>
<evidence type="ECO:0000256" key="1">
    <source>
        <dbReference type="SAM" id="Phobius"/>
    </source>
</evidence>
<dbReference type="InterPro" id="IPR037185">
    <property type="entry name" value="EmrE-like"/>
</dbReference>
<keyword evidence="1" id="KW-1133">Transmembrane helix</keyword>
<organism evidence="2 3">
    <name type="scientific">Tropicimonas aquimaris</name>
    <dbReference type="NCBI Taxonomy" id="914152"/>
    <lineage>
        <taxon>Bacteria</taxon>
        <taxon>Pseudomonadati</taxon>
        <taxon>Pseudomonadota</taxon>
        <taxon>Alphaproteobacteria</taxon>
        <taxon>Rhodobacterales</taxon>
        <taxon>Roseobacteraceae</taxon>
        <taxon>Tropicimonas</taxon>
    </lineage>
</organism>
<dbReference type="EMBL" id="JBHTJT010000031">
    <property type="protein sequence ID" value="MFD0980944.1"/>
    <property type="molecule type" value="Genomic_DNA"/>
</dbReference>
<protein>
    <submittedName>
        <fullName evidence="2">5-aminolevulinate synthase</fullName>
    </submittedName>
</protein>
<keyword evidence="1" id="KW-0472">Membrane</keyword>
<reference evidence="3" key="1">
    <citation type="journal article" date="2019" name="Int. J. Syst. Evol. Microbiol.">
        <title>The Global Catalogue of Microorganisms (GCM) 10K type strain sequencing project: providing services to taxonomists for standard genome sequencing and annotation.</title>
        <authorList>
            <consortium name="The Broad Institute Genomics Platform"/>
            <consortium name="The Broad Institute Genome Sequencing Center for Infectious Disease"/>
            <person name="Wu L."/>
            <person name="Ma J."/>
        </authorList>
    </citation>
    <scope>NUCLEOTIDE SEQUENCE [LARGE SCALE GENOMIC DNA]</scope>
    <source>
        <strain evidence="3">CCUG 60524</strain>
    </source>
</reference>
<dbReference type="Gene3D" id="1.10.3730.20">
    <property type="match status" value="1"/>
</dbReference>
<feature type="transmembrane region" description="Helical" evidence="1">
    <location>
        <begin position="12"/>
        <end position="32"/>
    </location>
</feature>
<evidence type="ECO:0000313" key="3">
    <source>
        <dbReference type="Proteomes" id="UP001597108"/>
    </source>
</evidence>
<gene>
    <name evidence="2" type="ORF">ACFQ2S_14950</name>
</gene>
<proteinExistence type="predicted"/>
<keyword evidence="3" id="KW-1185">Reference proteome</keyword>
<feature type="transmembrane region" description="Helical" evidence="1">
    <location>
        <begin position="65"/>
        <end position="85"/>
    </location>
</feature>
<evidence type="ECO:0000313" key="2">
    <source>
        <dbReference type="EMBL" id="MFD0980944.1"/>
    </source>
</evidence>
<dbReference type="SUPFAM" id="SSF103481">
    <property type="entry name" value="Multidrug resistance efflux transporter EmrE"/>
    <property type="match status" value="1"/>
</dbReference>
<comment type="caution">
    <text evidence="2">The sequence shown here is derived from an EMBL/GenBank/DDBJ whole genome shotgun (WGS) entry which is preliminary data.</text>
</comment>
<sequence length="109" mass="11432">MTSFEFLSGRTLLALGAALGYTIATIIMKYMADTTDTLLIGAVAFVLALTVIAEVHLLRQVDLGLAYVAIIATESILVLLFALLIGETLSLREMAGAALVVTGAVLVSF</sequence>
<dbReference type="Proteomes" id="UP001597108">
    <property type="component" value="Unassembled WGS sequence"/>
</dbReference>
<accession>A0ABW3ISE6</accession>
<keyword evidence="1" id="KW-0812">Transmembrane</keyword>
<name>A0ABW3ISE6_9RHOB</name>